<comment type="similarity">
    <text evidence="1">Belongs to the HAD-like hydrolase superfamily. S-2-haloalkanoic acid dehalogenase family.</text>
</comment>
<evidence type="ECO:0000256" key="1">
    <source>
        <dbReference type="ARBA" id="ARBA00008106"/>
    </source>
</evidence>
<dbReference type="InterPro" id="IPR023198">
    <property type="entry name" value="PGP-like_dom2"/>
</dbReference>
<proteinExistence type="inferred from homology"/>
<dbReference type="PANTHER" id="PTHR43316:SF3">
    <property type="entry name" value="HALOACID DEHALOGENASE, TYPE II (AFU_ORTHOLOGUE AFUA_2G07750)-RELATED"/>
    <property type="match status" value="1"/>
</dbReference>
<dbReference type="RefSeq" id="WP_012499619.1">
    <property type="nucleotide sequence ID" value="NC_011026.1"/>
</dbReference>
<dbReference type="Gene3D" id="1.10.150.240">
    <property type="entry name" value="Putative phosphatase, domain 2"/>
    <property type="match status" value="1"/>
</dbReference>
<dbReference type="OrthoDB" id="264363at2"/>
<dbReference type="InterPro" id="IPR023214">
    <property type="entry name" value="HAD_sf"/>
</dbReference>
<accession>B3QY07</accession>
<dbReference type="Gene3D" id="3.40.50.1000">
    <property type="entry name" value="HAD superfamily/HAD-like"/>
    <property type="match status" value="1"/>
</dbReference>
<name>B3QY07_CHLT3</name>
<dbReference type="CDD" id="cd02588">
    <property type="entry name" value="HAD_L2-DEX"/>
    <property type="match status" value="1"/>
</dbReference>
<reference evidence="3 4" key="1">
    <citation type="submission" date="2008-06" db="EMBL/GenBank/DDBJ databases">
        <title>Complete sequence of Chloroherpeton thalassium ATCC 35110.</title>
        <authorList>
            <consortium name="US DOE Joint Genome Institute"/>
            <person name="Lucas S."/>
            <person name="Copeland A."/>
            <person name="Lapidus A."/>
            <person name="Glavina del Rio T."/>
            <person name="Dalin E."/>
            <person name="Tice H."/>
            <person name="Bruce D."/>
            <person name="Goodwin L."/>
            <person name="Pitluck S."/>
            <person name="Schmutz J."/>
            <person name="Larimer F."/>
            <person name="Land M."/>
            <person name="Hauser L."/>
            <person name="Kyrpides N."/>
            <person name="Mikhailova N."/>
            <person name="Liu Z."/>
            <person name="Li T."/>
            <person name="Zhao F."/>
            <person name="Overmann J."/>
            <person name="Bryant D.A."/>
            <person name="Richardson P."/>
        </authorList>
    </citation>
    <scope>NUCLEOTIDE SEQUENCE [LARGE SCALE GENOMIC DNA]</scope>
    <source>
        <strain evidence="4">ATCC 35110 / GB-78</strain>
    </source>
</reference>
<dbReference type="eggNOG" id="COG1011">
    <property type="taxonomic scope" value="Bacteria"/>
</dbReference>
<dbReference type="InterPro" id="IPR006439">
    <property type="entry name" value="HAD-SF_hydro_IA"/>
</dbReference>
<dbReference type="Pfam" id="PF00702">
    <property type="entry name" value="Hydrolase"/>
    <property type="match status" value="1"/>
</dbReference>
<organism evidence="3 4">
    <name type="scientific">Chloroherpeton thalassium (strain ATCC 35110 / GB-78)</name>
    <dbReference type="NCBI Taxonomy" id="517418"/>
    <lineage>
        <taxon>Bacteria</taxon>
        <taxon>Pseudomonadati</taxon>
        <taxon>Chlorobiota</taxon>
        <taxon>Chlorobiia</taxon>
        <taxon>Chlorobiales</taxon>
        <taxon>Chloroherpetonaceae</taxon>
        <taxon>Chloroherpeton</taxon>
    </lineage>
</organism>
<dbReference type="NCBIfam" id="TIGR01428">
    <property type="entry name" value="HAD_type_II"/>
    <property type="match status" value="1"/>
</dbReference>
<keyword evidence="2" id="KW-0378">Hydrolase</keyword>
<evidence type="ECO:0000313" key="3">
    <source>
        <dbReference type="EMBL" id="ACF13535.1"/>
    </source>
</evidence>
<dbReference type="PRINTS" id="PR00413">
    <property type="entry name" value="HADHALOGNASE"/>
</dbReference>
<gene>
    <name evidence="3" type="ordered locus">Ctha_1071</name>
</gene>
<dbReference type="NCBIfam" id="TIGR01493">
    <property type="entry name" value="HAD-SF-IA-v2"/>
    <property type="match status" value="1"/>
</dbReference>
<sequence length="226" mass="25323">MALTLAFDVYGTLIDTTSVVAALTQHLGDEAVAFSHFWREKQLEYSFRRGLMQNYQNFNLCTRQALEAASNHFKAPLSEATKDALMEAYKQLPAFPEAKQGLTTLDAIGARMFAFSNGLTEDVSQLLAGAGILGYFQDVISVDEIRTYKPNPAVYCHFLRRTKSRNTETWLISSNPFDVIGAISAGLLSVWVKRSPDITFDPWEIQPTLVVENLTQLEETIANYIQ</sequence>
<keyword evidence="4" id="KW-1185">Reference proteome</keyword>
<dbReference type="SFLD" id="SFLDS00003">
    <property type="entry name" value="Haloacid_Dehalogenase"/>
    <property type="match status" value="1"/>
</dbReference>
<dbReference type="AlphaFoldDB" id="B3QY07"/>
<dbReference type="PANTHER" id="PTHR43316">
    <property type="entry name" value="HYDROLASE, HALOACID DELAHOGENASE-RELATED"/>
    <property type="match status" value="1"/>
</dbReference>
<dbReference type="EMBL" id="CP001100">
    <property type="protein sequence ID" value="ACF13535.1"/>
    <property type="molecule type" value="Genomic_DNA"/>
</dbReference>
<dbReference type="InterPro" id="IPR006328">
    <property type="entry name" value="2-HAD"/>
</dbReference>
<dbReference type="SFLD" id="SFLDG01129">
    <property type="entry name" value="C1.5:_HAD__Beta-PGM__Phosphata"/>
    <property type="match status" value="1"/>
</dbReference>
<dbReference type="InterPro" id="IPR051540">
    <property type="entry name" value="S-2-haloacid_dehalogenase"/>
</dbReference>
<evidence type="ECO:0000256" key="2">
    <source>
        <dbReference type="ARBA" id="ARBA00022801"/>
    </source>
</evidence>
<protein>
    <submittedName>
        <fullName evidence="3">Haloacid dehalogenase, type II</fullName>
    </submittedName>
</protein>
<dbReference type="SUPFAM" id="SSF56784">
    <property type="entry name" value="HAD-like"/>
    <property type="match status" value="1"/>
</dbReference>
<dbReference type="KEGG" id="cts:Ctha_1071"/>
<dbReference type="HOGENOM" id="CLU_045011_3_1_10"/>
<dbReference type="InterPro" id="IPR036412">
    <property type="entry name" value="HAD-like_sf"/>
</dbReference>
<dbReference type="GO" id="GO:0019120">
    <property type="term" value="F:hydrolase activity, acting on acid halide bonds, in C-halide compounds"/>
    <property type="evidence" value="ECO:0007669"/>
    <property type="project" value="InterPro"/>
</dbReference>
<dbReference type="Proteomes" id="UP000001208">
    <property type="component" value="Chromosome"/>
</dbReference>
<evidence type="ECO:0000313" key="4">
    <source>
        <dbReference type="Proteomes" id="UP000001208"/>
    </source>
</evidence>